<dbReference type="SMART" id="SM00848">
    <property type="entry name" value="Inhibitor_I29"/>
    <property type="match status" value="1"/>
</dbReference>
<feature type="region of interest" description="Disordered" evidence="1">
    <location>
        <begin position="50"/>
        <end position="82"/>
    </location>
</feature>
<protein>
    <recommendedName>
        <fullName evidence="2">Cathepsin propeptide inhibitor domain-containing protein</fullName>
    </recommendedName>
</protein>
<reference evidence="3" key="2">
    <citation type="submission" date="2015-03" db="UniProtKB">
        <authorList>
            <consortium name="EnsemblPlants"/>
        </authorList>
    </citation>
    <scope>IDENTIFICATION</scope>
</reference>
<evidence type="ECO:0000313" key="3">
    <source>
        <dbReference type="EnsemblPlants" id="OBART03G24170.1"/>
    </source>
</evidence>
<dbReference type="Gene3D" id="1.10.287.2250">
    <property type="match status" value="2"/>
</dbReference>
<evidence type="ECO:0000259" key="2">
    <source>
        <dbReference type="SMART" id="SM00848"/>
    </source>
</evidence>
<feature type="domain" description="Cathepsin propeptide inhibitor" evidence="2">
    <location>
        <begin position="93"/>
        <end position="149"/>
    </location>
</feature>
<evidence type="ECO:0000256" key="1">
    <source>
        <dbReference type="SAM" id="MobiDB-lite"/>
    </source>
</evidence>
<organism evidence="3">
    <name type="scientific">Oryza barthii</name>
    <dbReference type="NCBI Taxonomy" id="65489"/>
    <lineage>
        <taxon>Eukaryota</taxon>
        <taxon>Viridiplantae</taxon>
        <taxon>Streptophyta</taxon>
        <taxon>Embryophyta</taxon>
        <taxon>Tracheophyta</taxon>
        <taxon>Spermatophyta</taxon>
        <taxon>Magnoliopsida</taxon>
        <taxon>Liliopsida</taxon>
        <taxon>Poales</taxon>
        <taxon>Poaceae</taxon>
        <taxon>BOP clade</taxon>
        <taxon>Oryzoideae</taxon>
        <taxon>Oryzeae</taxon>
        <taxon>Oryzinae</taxon>
        <taxon>Oryza</taxon>
    </lineage>
</organism>
<reference evidence="3" key="1">
    <citation type="journal article" date="2009" name="Rice">
        <title>De Novo Next Generation Sequencing of Plant Genomes.</title>
        <authorList>
            <person name="Rounsley S."/>
            <person name="Marri P.R."/>
            <person name="Yu Y."/>
            <person name="He R."/>
            <person name="Sisneros N."/>
            <person name="Goicoechea J.L."/>
            <person name="Lee S.J."/>
            <person name="Angelova A."/>
            <person name="Kudrna D."/>
            <person name="Luo M."/>
            <person name="Affourtit J."/>
            <person name="Desany B."/>
            <person name="Knight J."/>
            <person name="Niazi F."/>
            <person name="Egholm M."/>
            <person name="Wing R.A."/>
        </authorList>
    </citation>
    <scope>NUCLEOTIDE SEQUENCE [LARGE SCALE GENOMIC DNA]</scope>
    <source>
        <strain evidence="3">cv. IRGC 105608</strain>
    </source>
</reference>
<dbReference type="eggNOG" id="ENOG502R5CP">
    <property type="taxonomic scope" value="Eukaryota"/>
</dbReference>
<dbReference type="HOGENOM" id="CLU_1318408_0_0_1"/>
<keyword evidence="4" id="KW-1185">Reference proteome</keyword>
<accession>A0A0D3FKQ7</accession>
<dbReference type="PaxDb" id="65489-OBART03G24170.1"/>
<dbReference type="InterPro" id="IPR013201">
    <property type="entry name" value="Prot_inhib_I29"/>
</dbReference>
<dbReference type="Proteomes" id="UP000026960">
    <property type="component" value="Chromosome 3"/>
</dbReference>
<sequence length="186" mass="21434">MLLVSLPVSDTYEQETRQMFVEWKAKYMKTYRYAGEEECRYTVFKRAAAASPRPGLPGRPHLASTVSAPSLERRSTTGRKGQKLFKQETHRMFVGWKAKYDKTYRDVGEENCQYRLFMGNHRVVIRLNTTAGQHVYGLNQFGNLTNGEVQERCYPEMEDQELIARCQTAVPIPDPGSEPVHGRLIR</sequence>
<proteinExistence type="predicted"/>
<dbReference type="EnsemblPlants" id="OBART03G24170.1">
    <property type="protein sequence ID" value="OBART03G24170.1"/>
    <property type="gene ID" value="OBART03G24170"/>
</dbReference>
<dbReference type="STRING" id="65489.A0A0D3FKQ7"/>
<dbReference type="SUPFAM" id="SSF54001">
    <property type="entry name" value="Cysteine proteinases"/>
    <property type="match status" value="1"/>
</dbReference>
<dbReference type="AlphaFoldDB" id="A0A0D3FKQ7"/>
<dbReference type="InterPro" id="IPR038765">
    <property type="entry name" value="Papain-like_cys_pep_sf"/>
</dbReference>
<dbReference type="Gramene" id="OBART03G24170.1">
    <property type="protein sequence ID" value="OBART03G24170.1"/>
    <property type="gene ID" value="OBART03G24170"/>
</dbReference>
<name>A0A0D3FKQ7_9ORYZ</name>
<dbReference type="Pfam" id="PF08246">
    <property type="entry name" value="Inhibitor_I29"/>
    <property type="match status" value="1"/>
</dbReference>
<evidence type="ECO:0000313" key="4">
    <source>
        <dbReference type="Proteomes" id="UP000026960"/>
    </source>
</evidence>